<gene>
    <name evidence="7" type="ORF">TASK_LOCUS6462</name>
</gene>
<evidence type="ECO:0000256" key="5">
    <source>
        <dbReference type="SAM" id="MobiDB-lite"/>
    </source>
</evidence>
<feature type="compositionally biased region" description="Low complexity" evidence="5">
    <location>
        <begin position="359"/>
        <end position="373"/>
    </location>
</feature>
<dbReference type="Pfam" id="PF00883">
    <property type="entry name" value="Peptidase_M17"/>
    <property type="match status" value="2"/>
</dbReference>
<keyword evidence="2" id="KW-0031">Aminopeptidase</keyword>
<dbReference type="AlphaFoldDB" id="A0A0R3W816"/>
<dbReference type="InterPro" id="IPR000819">
    <property type="entry name" value="Peptidase_M17_C"/>
</dbReference>
<comment type="similarity">
    <text evidence="1">Belongs to the peptidase M17 family.</text>
</comment>
<feature type="compositionally biased region" description="Basic and acidic residues" evidence="5">
    <location>
        <begin position="1"/>
        <end position="18"/>
    </location>
</feature>
<evidence type="ECO:0000256" key="4">
    <source>
        <dbReference type="ARBA" id="ARBA00022801"/>
    </source>
</evidence>
<dbReference type="CDD" id="cd00433">
    <property type="entry name" value="Peptidase_M17"/>
    <property type="match status" value="1"/>
</dbReference>
<feature type="region of interest" description="Disordered" evidence="5">
    <location>
        <begin position="1"/>
        <end position="39"/>
    </location>
</feature>
<organism evidence="9">
    <name type="scientific">Taenia asiatica</name>
    <name type="common">Asian tapeworm</name>
    <dbReference type="NCBI Taxonomy" id="60517"/>
    <lineage>
        <taxon>Eukaryota</taxon>
        <taxon>Metazoa</taxon>
        <taxon>Spiralia</taxon>
        <taxon>Lophotrochozoa</taxon>
        <taxon>Platyhelminthes</taxon>
        <taxon>Cestoda</taxon>
        <taxon>Eucestoda</taxon>
        <taxon>Cyclophyllidea</taxon>
        <taxon>Taeniidae</taxon>
        <taxon>Taenia</taxon>
    </lineage>
</organism>
<keyword evidence="4" id="KW-0378">Hydrolase</keyword>
<dbReference type="PANTHER" id="PTHR11963:SF23">
    <property type="entry name" value="CYTOSOL AMINOPEPTIDASE"/>
    <property type="match status" value="1"/>
</dbReference>
<dbReference type="SUPFAM" id="SSF53187">
    <property type="entry name" value="Zn-dependent exopeptidases"/>
    <property type="match status" value="1"/>
</dbReference>
<dbReference type="Proteomes" id="UP000282613">
    <property type="component" value="Unassembled WGS sequence"/>
</dbReference>
<dbReference type="OrthoDB" id="412814at2759"/>
<feature type="region of interest" description="Disordered" evidence="5">
    <location>
        <begin position="60"/>
        <end position="92"/>
    </location>
</feature>
<proteinExistence type="inferred from homology"/>
<dbReference type="InterPro" id="IPR043472">
    <property type="entry name" value="Macro_dom-like"/>
</dbReference>
<dbReference type="SUPFAM" id="SSF52949">
    <property type="entry name" value="Macro domain-like"/>
    <property type="match status" value="1"/>
</dbReference>
<dbReference type="GO" id="GO:0070006">
    <property type="term" value="F:metalloaminopeptidase activity"/>
    <property type="evidence" value="ECO:0007669"/>
    <property type="project" value="InterPro"/>
</dbReference>
<evidence type="ECO:0000313" key="9">
    <source>
        <dbReference type="WBParaSite" id="TASK_0000646101-mRNA-1"/>
    </source>
</evidence>
<dbReference type="PANTHER" id="PTHR11963">
    <property type="entry name" value="LEUCINE AMINOPEPTIDASE-RELATED"/>
    <property type="match status" value="1"/>
</dbReference>
<name>A0A0R3W816_TAEAS</name>
<evidence type="ECO:0000259" key="6">
    <source>
        <dbReference type="PROSITE" id="PS00631"/>
    </source>
</evidence>
<dbReference type="Gene3D" id="3.40.220.10">
    <property type="entry name" value="Leucine Aminopeptidase, subunit E, domain 1"/>
    <property type="match status" value="1"/>
</dbReference>
<dbReference type="PROSITE" id="PS00631">
    <property type="entry name" value="CYTOSOL_AP"/>
    <property type="match status" value="1"/>
</dbReference>
<dbReference type="Gene3D" id="3.40.630.10">
    <property type="entry name" value="Zn peptidases"/>
    <property type="match status" value="1"/>
</dbReference>
<evidence type="ECO:0000256" key="2">
    <source>
        <dbReference type="ARBA" id="ARBA00022438"/>
    </source>
</evidence>
<evidence type="ECO:0000313" key="7">
    <source>
        <dbReference type="EMBL" id="VDK36764.1"/>
    </source>
</evidence>
<evidence type="ECO:0000256" key="3">
    <source>
        <dbReference type="ARBA" id="ARBA00022670"/>
    </source>
</evidence>
<reference evidence="7 8" key="2">
    <citation type="submission" date="2018-11" db="EMBL/GenBank/DDBJ databases">
        <authorList>
            <consortium name="Pathogen Informatics"/>
        </authorList>
    </citation>
    <scope>NUCLEOTIDE SEQUENCE [LARGE SCALE GENOMIC DNA]</scope>
</reference>
<feature type="domain" description="Cytosol aminopeptidase" evidence="6">
    <location>
        <begin position="711"/>
        <end position="718"/>
    </location>
</feature>
<evidence type="ECO:0000256" key="1">
    <source>
        <dbReference type="ARBA" id="ARBA00009528"/>
    </source>
</evidence>
<accession>A0A0R3W816</accession>
<protein>
    <submittedName>
        <fullName evidence="9">CYTOSOL_AP domain-containing protein</fullName>
    </submittedName>
</protein>
<dbReference type="InterPro" id="IPR011356">
    <property type="entry name" value="Leucine_aapep/pepB"/>
</dbReference>
<dbReference type="GO" id="GO:0030145">
    <property type="term" value="F:manganese ion binding"/>
    <property type="evidence" value="ECO:0007669"/>
    <property type="project" value="InterPro"/>
</dbReference>
<feature type="region of interest" description="Disordered" evidence="5">
    <location>
        <begin position="351"/>
        <end position="389"/>
    </location>
</feature>
<dbReference type="GO" id="GO:0005737">
    <property type="term" value="C:cytoplasm"/>
    <property type="evidence" value="ECO:0007669"/>
    <property type="project" value="InterPro"/>
</dbReference>
<dbReference type="WBParaSite" id="TASK_0000646101-mRNA-1">
    <property type="protein sequence ID" value="TASK_0000646101-mRNA-1"/>
    <property type="gene ID" value="TASK_0000646101"/>
</dbReference>
<dbReference type="EMBL" id="UYRS01018503">
    <property type="protein sequence ID" value="VDK36764.1"/>
    <property type="molecule type" value="Genomic_DNA"/>
</dbReference>
<sequence>MEDVEHPSQRIKQNEPPKKKMPLITTYNSDEEEDDEIDDLEDMSLTEMRADFAPFPACDLEVIDLTDESTPPPSSDSSSDTEESNEKKEERGNVASFMSKSGHMSLVKLLNSNAFQQLRRMHSSSVFEEKEKVPRSFVVFFHETLSITGNHSPPTTAMTERNFGEIVEDALARWKRLSPEERRVSYLSRLALAIRLQYLSIGTMISLLPPVSVLRCPSSSGWDSVYRKRALHSKTSYVQHLLDHRAKLRTAASQNTPRCTNPPCQQPVAFDTRWNLDYCSAACLVASCKTAFKAWLGSRPHATDTPIPTQPPLSVPVTTVADHVRVSAVGSALILFSPTSHCLNATYFNGGPPAEKESSPNPSISNEESSNKPTDSLNAEAGEGDQGRFRGNLFDRIQTQSLAPSNRLNGDIQPQKECSVKMVQGKEIDSSDDSGQDSFSWRHVYHDKLQACILRGVQTLQRQEVSEIFIDPFADAETAAEIAYLAAFSFDELKIPKSRVNQPPISCFTAHLDNDPDGFQTRRKLLAAWNRGRILAKAQNQARRWMEMPANLCPPEVFAHEIEEAFSETLKSLASDASLTLEIHDKTWIEQQGMGGVLGVAMGSARPPYFVEINFTGDPSRPNDHIALVGKGVTFDAGGISIKPSAGMGDMRADMGGAAVIASVVTGLAQLQTPINIRAYLPLVENMPDGNAIRPGDVIRMASGTTVQVDNTDAEGRLILADALHYAQSRNPLFLLDAATLTGAISISLGDQYTGLFCNRAVQQRHISDIWPFTDKNSVAPDTTTPTVNTPTIIGLLNHSGRVKNDAFWHMPTLYFKQLKESSSSADISNITSGAFARLGGSGSASAFLQSFVNTRIPFVHLDIAGVMKTVGDDPGMRRGMTGASAFPPLFPYARLASRIGLGSLILKAREERFQSPLFVFQVENKELEVCTRGRPTRSLIHFFDRLARHGSTKESDKEEDF</sequence>
<reference evidence="9" key="1">
    <citation type="submission" date="2016-04" db="UniProtKB">
        <authorList>
            <consortium name="WormBaseParasite"/>
        </authorList>
    </citation>
    <scope>IDENTIFICATION</scope>
</reference>
<dbReference type="GO" id="GO:0006508">
    <property type="term" value="P:proteolysis"/>
    <property type="evidence" value="ECO:0007669"/>
    <property type="project" value="UniProtKB-KW"/>
</dbReference>
<dbReference type="PRINTS" id="PR00481">
    <property type="entry name" value="LAMNOPPTDASE"/>
</dbReference>
<dbReference type="STRING" id="60517.A0A0R3W816"/>
<keyword evidence="3" id="KW-0645">Protease</keyword>
<evidence type="ECO:0000313" key="8">
    <source>
        <dbReference type="Proteomes" id="UP000282613"/>
    </source>
</evidence>
<feature type="compositionally biased region" description="Acidic residues" evidence="5">
    <location>
        <begin position="29"/>
        <end position="39"/>
    </location>
</feature>
<keyword evidence="8" id="KW-1185">Reference proteome</keyword>